<feature type="domain" description="Glycosyltransferase 2-like" evidence="2">
    <location>
        <begin position="41"/>
        <end position="91"/>
    </location>
</feature>
<dbReference type="Proteomes" id="UP001218423">
    <property type="component" value="Chromosome"/>
</dbReference>
<dbReference type="PANTHER" id="PTHR43630">
    <property type="entry name" value="POLY-BETA-1,6-N-ACETYL-D-GLUCOSAMINE SYNTHASE"/>
    <property type="match status" value="1"/>
</dbReference>
<organism evidence="3 4">
    <name type="scientific">Aeromonas caviae</name>
    <name type="common">Aeromonas punctata</name>
    <dbReference type="NCBI Taxonomy" id="648"/>
    <lineage>
        <taxon>Bacteria</taxon>
        <taxon>Pseudomonadati</taxon>
        <taxon>Pseudomonadota</taxon>
        <taxon>Gammaproteobacteria</taxon>
        <taxon>Aeromonadales</taxon>
        <taxon>Aeromonadaceae</taxon>
        <taxon>Aeromonas</taxon>
    </lineage>
</organism>
<feature type="domain" description="Glycosyltransferase 2-like" evidence="2">
    <location>
        <begin position="113"/>
        <end position="218"/>
    </location>
</feature>
<proteinExistence type="inferred from homology"/>
<gene>
    <name evidence="3" type="ORF">P5S46_13280</name>
</gene>
<dbReference type="SUPFAM" id="SSF53448">
    <property type="entry name" value="Nucleotide-diphospho-sugar transferases"/>
    <property type="match status" value="1"/>
</dbReference>
<evidence type="ECO:0000256" key="1">
    <source>
        <dbReference type="ARBA" id="ARBA00038494"/>
    </source>
</evidence>
<dbReference type="Gene3D" id="3.90.550.10">
    <property type="entry name" value="Spore Coat Polysaccharide Biosynthesis Protein SpsA, Chain A"/>
    <property type="match status" value="1"/>
</dbReference>
<evidence type="ECO:0000313" key="4">
    <source>
        <dbReference type="Proteomes" id="UP001218423"/>
    </source>
</evidence>
<protein>
    <submittedName>
        <fullName evidence="3">Glycosyltransferase</fullName>
        <ecNumber evidence="3">2.4.-.-</ecNumber>
    </submittedName>
</protein>
<keyword evidence="3" id="KW-0328">Glycosyltransferase</keyword>
<dbReference type="CDD" id="cd00761">
    <property type="entry name" value="Glyco_tranf_GTA_type"/>
    <property type="match status" value="1"/>
</dbReference>
<dbReference type="EMBL" id="CP120942">
    <property type="protein sequence ID" value="WFF96637.1"/>
    <property type="molecule type" value="Genomic_DNA"/>
</dbReference>
<comment type="similarity">
    <text evidence="1">Belongs to the glycosyltransferase 2 family. WaaE/KdtX subfamily.</text>
</comment>
<reference evidence="3" key="1">
    <citation type="submission" date="2023-03" db="EMBL/GenBank/DDBJ databases">
        <title>Aeromonas caviae strain AC1520.</title>
        <authorList>
            <person name="Xie T."/>
            <person name="Zhang Q."/>
            <person name="Deng J."/>
            <person name="Li X."/>
        </authorList>
    </citation>
    <scope>NUCLEOTIDE SEQUENCE</scope>
    <source>
        <strain evidence="3">AC1520</strain>
    </source>
</reference>
<dbReference type="Pfam" id="PF00535">
    <property type="entry name" value="Glycos_transf_2"/>
    <property type="match status" value="2"/>
</dbReference>
<dbReference type="EC" id="2.4.-.-" evidence="3"/>
<evidence type="ECO:0000259" key="2">
    <source>
        <dbReference type="Pfam" id="PF00535"/>
    </source>
</evidence>
<sequence>MFDIGLKNTLKRLEFDKSVGSIQDDIYKKRARSPTLSAVFRVKNAETYLEISISSLALICREIIIVDNNSSDATLEIAYRLKEQLSHLCIIKIYCYNHKLAIAGESYSRNLTKENSLAAYYNFAFSKATSDYVMKADAHLLYTPSALIKIQNLMRKNKRVIIFRGVEVYGMKLSFERYVFKNDGSFNFVDGEYYEELKFDYKLSKLEQYRSTIFTPCFIHFKRIRYINMIGQENLVEKLYK</sequence>
<evidence type="ECO:0000313" key="3">
    <source>
        <dbReference type="EMBL" id="WFF96637.1"/>
    </source>
</evidence>
<dbReference type="InterPro" id="IPR029044">
    <property type="entry name" value="Nucleotide-diphossugar_trans"/>
</dbReference>
<dbReference type="PANTHER" id="PTHR43630:SF2">
    <property type="entry name" value="GLYCOSYLTRANSFERASE"/>
    <property type="match status" value="1"/>
</dbReference>
<dbReference type="AlphaFoldDB" id="A0AAJ6CP91"/>
<dbReference type="InterPro" id="IPR001173">
    <property type="entry name" value="Glyco_trans_2-like"/>
</dbReference>
<accession>A0AAJ6CP91</accession>
<dbReference type="GO" id="GO:0016757">
    <property type="term" value="F:glycosyltransferase activity"/>
    <property type="evidence" value="ECO:0007669"/>
    <property type="project" value="UniProtKB-KW"/>
</dbReference>
<name>A0AAJ6CP91_AERCA</name>
<dbReference type="RefSeq" id="WP_158319067.1">
    <property type="nucleotide sequence ID" value="NZ_CP120942.1"/>
</dbReference>
<keyword evidence="3" id="KW-0808">Transferase</keyword>